<feature type="coiled-coil region" evidence="2">
    <location>
        <begin position="630"/>
        <end position="660"/>
    </location>
</feature>
<evidence type="ECO:0000256" key="3">
    <source>
        <dbReference type="SAM" id="MobiDB-lite"/>
    </source>
</evidence>
<sequence>MRAAPGDDEVMRDYVQRLAARQMEARRERKPRAPRRERARVVDAARPRDEEDDARRRVDALDASGADGEGDARDAEYERYAPTHGTIAGGPHPDPVVETGTLAKVAPPKPTYEHGIRDLCDSGGLSALQMECVTYACMRHEQRLPGERNERAGFFLGDGAGVGKGRQIAGLVYEHVRRGGRRVLWVSTSADLRYDAERDLNDLNAKPKVEVIPKNTAAMPRGDLSEHLDSGVVFSTYSLLTQGTAKVKKDKYSNNDEILKMITKNSRLEQFVTWLKEDERGPLIVFDECHKAKNLYNSGGKPTKTALCVVALQLAIPDARVLYCSATGASEPRNLGYMTRLGHFGWADTFDMLQKLESAGLGALEMFACGLKATGSYLCRTLSYEQAEFELVDCPISEELKMMYNRSTELWVLFKKVDEAISKLRGMGGEEWVTANEKSAKALNRLFWATHQRFYRQMLLCAKVPELAKLARKAVTQENLAVVIGLQSTGEASLTRMADEANDEDDEDFVSSPAEMLTNYLKNNFPTTSCRASANNARLWDTVLADVVRVVNTWCSQETIVEVLGRNPLDDNVPAANAVGAAARDDDIEVVHEKGLDEVLAERLEAAKLAGNFLDLTDDDIERRARNGVNEAQIRDLERMEEANAANEQARRDRLIAEERQLAELNRRRVEEALAAAPSPSSNDENLPPPMSPPPERQALVENRQQISQSGNKRSSRSDDGSDLPPNPRQKVAGAIRDVDIIEIDLTSSDDESRDAFNSSVQKRREEFARNGQILSGAAHTMDIPAPARPDAPVASGSGMHFSRANAPDPPKPAVNALERLRRFVPADHAPPRDAPRANAGVVRVKPEPVQGDRRRAAAPVNLKDEFANADAEDSDSDGAREELSDMDEPLPDDDVENQHLVHIRALLLRAVDSLQLPPNPLDNLIALCGGHEHVAEMTGRKLHQVRQENGKIMTRKRMDDTDAANAKLMNMTEKRKFQQGEKLIAIISDAASTGISLQADKRVQNQRRRCHMTLELPWSADKAIQQFGRSHRSNQSSAPLYRILMTPCGGERRFASSAAKRLLSLGALLKGDRRALGAGQSLQAFDIDNAYGSEALKRMISDLKRDTDPMPTVQYTEAQLDAIINIIRGELVKVGLADEDNGDGRFTLKGNKTKNSGLKISTFLNRLLGMPIEMQEIAFDYFTQTFEGVIKDHKQRGKYDSGVTNITGQSIVSKPEHNKVVHKCPTSGAETNVRLVVSDSGVKYRQVCAMMRDYEENREALFEGSNQRGLCGFYIATYGTMAKTNRPNVCYAHEIRNMGQQNQNSIKNPQMQITRANKLNASKMDLDNLQANYKRVELTDIDGVLRFRELWNFWYDFFKSTCVHGKTCKQGVGRRMCDAGKRFRNDLLICGAVLPVWNQINDQFKGMVATEEGTVRETHLKVMRAQTTLGEKIVGLKLASIAVEDFDDYVRSLQTTIEDRTKGGVGHERHGGEIHYDEYYDDDDLY</sequence>
<dbReference type="eggNOG" id="KOG1513">
    <property type="taxonomic scope" value="Eukaryota"/>
</dbReference>
<dbReference type="InterPro" id="IPR026937">
    <property type="entry name" value="SBNO_Helicase_C_dom"/>
</dbReference>
<name>A4RV70_OSTLU</name>
<dbReference type="GeneID" id="5000709"/>
<reference evidence="6 7" key="1">
    <citation type="journal article" date="2007" name="Proc. Natl. Acad. Sci. U.S.A.">
        <title>The tiny eukaryote Ostreococcus provides genomic insights into the paradox of plankton speciation.</title>
        <authorList>
            <person name="Palenik B."/>
            <person name="Grimwood J."/>
            <person name="Aerts A."/>
            <person name="Rouze P."/>
            <person name="Salamov A."/>
            <person name="Putnam N."/>
            <person name="Dupont C."/>
            <person name="Jorgensen R."/>
            <person name="Derelle E."/>
            <person name="Rombauts S."/>
            <person name="Zhou K."/>
            <person name="Otillar R."/>
            <person name="Merchant S.S."/>
            <person name="Podell S."/>
            <person name="Gaasterland T."/>
            <person name="Napoli C."/>
            <person name="Gendler K."/>
            <person name="Manuell A."/>
            <person name="Tai V."/>
            <person name="Vallon O."/>
            <person name="Piganeau G."/>
            <person name="Jancek S."/>
            <person name="Heijde M."/>
            <person name="Jabbari K."/>
            <person name="Bowler C."/>
            <person name="Lohr M."/>
            <person name="Robbens S."/>
            <person name="Werner G."/>
            <person name="Dubchak I."/>
            <person name="Pazour G.J."/>
            <person name="Ren Q."/>
            <person name="Paulsen I."/>
            <person name="Delwiche C."/>
            <person name="Schmutz J."/>
            <person name="Rokhsar D."/>
            <person name="Van de Peer Y."/>
            <person name="Moreau H."/>
            <person name="Grigoriev I.V."/>
        </authorList>
    </citation>
    <scope>NUCLEOTIDE SEQUENCE [LARGE SCALE GENOMIC DNA]</scope>
    <source>
        <strain evidence="6 7">CCE9901</strain>
    </source>
</reference>
<dbReference type="GO" id="GO:0042393">
    <property type="term" value="F:histone binding"/>
    <property type="evidence" value="ECO:0007669"/>
    <property type="project" value="TreeGrafter"/>
</dbReference>
<feature type="region of interest" description="Disordered" evidence="3">
    <location>
        <begin position="847"/>
        <end position="893"/>
    </location>
</feature>
<dbReference type="Gramene" id="ABO95084">
    <property type="protein sequence ID" value="ABO95084"/>
    <property type="gene ID" value="OSTLU_30868"/>
</dbReference>
<feature type="region of interest" description="Disordered" evidence="3">
    <location>
        <begin position="22"/>
        <end position="73"/>
    </location>
</feature>
<dbReference type="HOGENOM" id="CLU_000212_2_1_1"/>
<evidence type="ECO:0000256" key="1">
    <source>
        <dbReference type="ARBA" id="ARBA00006992"/>
    </source>
</evidence>
<evidence type="ECO:0000259" key="5">
    <source>
        <dbReference type="Pfam" id="PF13872"/>
    </source>
</evidence>
<dbReference type="OMA" id="CHMTLEL"/>
<keyword evidence="7" id="KW-1185">Reference proteome</keyword>
<feature type="compositionally biased region" description="Basic and acidic residues" evidence="3">
    <location>
        <begin position="847"/>
        <end position="856"/>
    </location>
</feature>
<feature type="compositionally biased region" description="Polar residues" evidence="3">
    <location>
        <begin position="703"/>
        <end position="713"/>
    </location>
</feature>
<dbReference type="KEGG" id="olu:OSTLU_30868"/>
<dbReference type="Gene3D" id="3.40.50.300">
    <property type="entry name" value="P-loop containing nucleotide triphosphate hydrolases"/>
    <property type="match status" value="1"/>
</dbReference>
<feature type="compositionally biased region" description="Basic and acidic residues" evidence="3">
    <location>
        <begin position="34"/>
        <end position="60"/>
    </location>
</feature>
<dbReference type="GO" id="GO:0005634">
    <property type="term" value="C:nucleus"/>
    <property type="evidence" value="ECO:0007669"/>
    <property type="project" value="TreeGrafter"/>
</dbReference>
<evidence type="ECO:0000256" key="2">
    <source>
        <dbReference type="SAM" id="Coils"/>
    </source>
</evidence>
<dbReference type="InterPro" id="IPR039187">
    <property type="entry name" value="SNO_AAA"/>
</dbReference>
<dbReference type="PANTHER" id="PTHR12706:SF30">
    <property type="entry name" value="PROTEIN STRAWBERRY NOTCH-RELATED"/>
    <property type="match status" value="1"/>
</dbReference>
<comment type="similarity">
    <text evidence="1">Belongs to the SBNO family.</text>
</comment>
<dbReference type="Pfam" id="PF13871">
    <property type="entry name" value="Helicase_C_4"/>
    <property type="match status" value="1"/>
</dbReference>
<dbReference type="EMBL" id="CP000583">
    <property type="protein sequence ID" value="ABO95084.1"/>
    <property type="molecule type" value="Genomic_DNA"/>
</dbReference>
<organism evidence="6 7">
    <name type="scientific">Ostreococcus lucimarinus (strain CCE9901)</name>
    <dbReference type="NCBI Taxonomy" id="436017"/>
    <lineage>
        <taxon>Eukaryota</taxon>
        <taxon>Viridiplantae</taxon>
        <taxon>Chlorophyta</taxon>
        <taxon>Mamiellophyceae</taxon>
        <taxon>Mamiellales</taxon>
        <taxon>Bathycoccaceae</taxon>
        <taxon>Ostreococcus</taxon>
    </lineage>
</organism>
<evidence type="ECO:0000313" key="6">
    <source>
        <dbReference type="EMBL" id="ABO95084.1"/>
    </source>
</evidence>
<dbReference type="InterPro" id="IPR026741">
    <property type="entry name" value="SNO"/>
</dbReference>
<dbReference type="Proteomes" id="UP000001568">
    <property type="component" value="Chromosome 3"/>
</dbReference>
<dbReference type="PANTHER" id="PTHR12706">
    <property type="entry name" value="STRAWBERRY NOTCH-RELATED"/>
    <property type="match status" value="1"/>
</dbReference>
<evidence type="ECO:0000259" key="4">
    <source>
        <dbReference type="Pfam" id="PF13871"/>
    </source>
</evidence>
<accession>A4RV70</accession>
<dbReference type="InterPro" id="IPR027417">
    <property type="entry name" value="P-loop_NTPase"/>
</dbReference>
<feature type="region of interest" description="Disordered" evidence="3">
    <location>
        <begin position="673"/>
        <end position="736"/>
    </location>
</feature>
<feature type="domain" description="Strawberry notch AAA" evidence="5">
    <location>
        <begin position="91"/>
        <end position="406"/>
    </location>
</feature>
<dbReference type="Pfam" id="PF13872">
    <property type="entry name" value="AAA_34"/>
    <property type="match status" value="1"/>
</dbReference>
<protein>
    <submittedName>
        <fullName evidence="6">Uncharacterized protein</fullName>
    </submittedName>
</protein>
<proteinExistence type="inferred from homology"/>
<dbReference type="OrthoDB" id="421838at2759"/>
<dbReference type="GO" id="GO:0031490">
    <property type="term" value="F:chromatin DNA binding"/>
    <property type="evidence" value="ECO:0007669"/>
    <property type="project" value="TreeGrafter"/>
</dbReference>
<evidence type="ECO:0000313" key="7">
    <source>
        <dbReference type="Proteomes" id="UP000001568"/>
    </source>
</evidence>
<dbReference type="GO" id="GO:0006355">
    <property type="term" value="P:regulation of DNA-templated transcription"/>
    <property type="evidence" value="ECO:0007669"/>
    <property type="project" value="InterPro"/>
</dbReference>
<feature type="domain" description="Strawberry notch helicase C" evidence="4">
    <location>
        <begin position="920"/>
        <end position="1205"/>
    </location>
</feature>
<dbReference type="SUPFAM" id="SSF52540">
    <property type="entry name" value="P-loop containing nucleoside triphosphate hydrolases"/>
    <property type="match status" value="2"/>
</dbReference>
<gene>
    <name evidence="6" type="ORF">OSTLU_30868</name>
</gene>
<feature type="compositionally biased region" description="Pro residues" evidence="3">
    <location>
        <begin position="687"/>
        <end position="696"/>
    </location>
</feature>
<keyword evidence="2" id="KW-0175">Coiled coil</keyword>
<dbReference type="RefSeq" id="XP_001416791.1">
    <property type="nucleotide sequence ID" value="XM_001416754.1"/>
</dbReference>